<proteinExistence type="predicted"/>
<dbReference type="OrthoDB" id="510215at2759"/>
<dbReference type="eggNOG" id="ENOG502QSCC">
    <property type="taxonomic scope" value="Eukaryota"/>
</dbReference>
<keyword evidence="4" id="KW-1185">Reference proteome</keyword>
<dbReference type="Gene3D" id="3.40.50.11350">
    <property type="match status" value="1"/>
</dbReference>
<dbReference type="GeneID" id="17036059"/>
<dbReference type="GO" id="GO:0046921">
    <property type="term" value="F:alpha-(1-&gt;6)-fucosyltransferase activity"/>
    <property type="evidence" value="ECO:0007669"/>
    <property type="project" value="TreeGrafter"/>
</dbReference>
<dbReference type="PANTHER" id="PTHR13132:SF29">
    <property type="entry name" value="ALPHA-(1,6)-FUCOSYLTRANSFERASE"/>
    <property type="match status" value="1"/>
</dbReference>
<dbReference type="EMBL" id="AGSI01000027">
    <property type="protein sequence ID" value="EIE18103.1"/>
    <property type="molecule type" value="Genomic_DNA"/>
</dbReference>
<feature type="region of interest" description="Disordered" evidence="1">
    <location>
        <begin position="37"/>
        <end position="63"/>
    </location>
</feature>
<dbReference type="GO" id="GO:0006487">
    <property type="term" value="P:protein N-linked glycosylation"/>
    <property type="evidence" value="ECO:0007669"/>
    <property type="project" value="TreeGrafter"/>
</dbReference>
<accession>I0YI84</accession>
<organism evidence="3 4">
    <name type="scientific">Coccomyxa subellipsoidea (strain C-169)</name>
    <name type="common">Green microalga</name>
    <dbReference type="NCBI Taxonomy" id="574566"/>
    <lineage>
        <taxon>Eukaryota</taxon>
        <taxon>Viridiplantae</taxon>
        <taxon>Chlorophyta</taxon>
        <taxon>core chlorophytes</taxon>
        <taxon>Trebouxiophyceae</taxon>
        <taxon>Trebouxiophyceae incertae sedis</taxon>
        <taxon>Coccomyxaceae</taxon>
        <taxon>Coccomyxa</taxon>
        <taxon>Coccomyxa subellipsoidea</taxon>
    </lineage>
</organism>
<dbReference type="Gene3D" id="3.40.50.11340">
    <property type="match status" value="1"/>
</dbReference>
<dbReference type="Proteomes" id="UP000007264">
    <property type="component" value="Unassembled WGS sequence"/>
</dbReference>
<name>I0YI84_COCSC</name>
<feature type="signal peptide" evidence="2">
    <location>
        <begin position="1"/>
        <end position="35"/>
    </location>
</feature>
<feature type="compositionally biased region" description="Basic residues" evidence="1">
    <location>
        <begin position="48"/>
        <end position="63"/>
    </location>
</feature>
<reference evidence="3 4" key="1">
    <citation type="journal article" date="2012" name="Genome Biol.">
        <title>The genome of the polar eukaryotic microalga coccomyxa subellipsoidea reveals traits of cold adaptation.</title>
        <authorList>
            <person name="Blanc G."/>
            <person name="Agarkova I."/>
            <person name="Grimwood J."/>
            <person name="Kuo A."/>
            <person name="Brueggeman A."/>
            <person name="Dunigan D."/>
            <person name="Gurnon J."/>
            <person name="Ladunga I."/>
            <person name="Lindquist E."/>
            <person name="Lucas S."/>
            <person name="Pangilinan J."/>
            <person name="Proschold T."/>
            <person name="Salamov A."/>
            <person name="Schmutz J."/>
            <person name="Weeks D."/>
            <person name="Yamada T."/>
            <person name="Claverie J.M."/>
            <person name="Grigoriev I."/>
            <person name="Van Etten J."/>
            <person name="Lomsadze A."/>
            <person name="Borodovsky M."/>
        </authorList>
    </citation>
    <scope>NUCLEOTIDE SEQUENCE [LARGE SCALE GENOMIC DNA]</scope>
    <source>
        <strain evidence="3 4">C-169</strain>
    </source>
</reference>
<sequence>MRSKMSWTSTIPRSQAWLTVAVAAMLLSTQHSVSASATGGLASDHRTKSVKVKTRRLGGRHGAHCGQGWQDTYSHLHAAILESEASRQRLAVVNLHRNGLGDRLTAAVTVFYYALLSGRAFQINWRGASTEATLAAVMEKANVDWEAARGDVAGGGGTQYVDWWLIDGHHPPDAMDFKVFGGANLSDMWPDARTVVFDINTGAVDKLFYNPYHRQQLFTWGLRPETAVGCALNYLFRPRRETLEVVRESYEALRNPDALKIGIQVRMGDAWLQHKPNGVCDRKIDYDDLGRWFRCASKVEQEYKVEGMPVHWYVVSDCPALRYKAVEKYGLKVLLPSRELVTEHVTFSTGNSTKDVLAMRTAFAEQWLLGMTDFQVITEESSFGRLAALRSLRFRSVYTMRSPAAMAERGRNVSWECTRSNFDNFEEVAINHPWVKVL</sequence>
<feature type="chain" id="PRO_5003637011" evidence="2">
    <location>
        <begin position="36"/>
        <end position="438"/>
    </location>
</feature>
<evidence type="ECO:0000256" key="1">
    <source>
        <dbReference type="SAM" id="MobiDB-lite"/>
    </source>
</evidence>
<evidence type="ECO:0000313" key="4">
    <source>
        <dbReference type="Proteomes" id="UP000007264"/>
    </source>
</evidence>
<dbReference type="KEGG" id="csl:COCSUDRAFT_68419"/>
<keyword evidence="2" id="KW-0732">Signal</keyword>
<comment type="caution">
    <text evidence="3">The sequence shown here is derived from an EMBL/GenBank/DDBJ whole genome shotgun (WGS) entry which is preliminary data.</text>
</comment>
<protein>
    <submittedName>
        <fullName evidence="3">Uncharacterized protein</fullName>
    </submittedName>
</protein>
<gene>
    <name evidence="3" type="ORF">COCSUDRAFT_68419</name>
</gene>
<evidence type="ECO:0000313" key="3">
    <source>
        <dbReference type="EMBL" id="EIE18103.1"/>
    </source>
</evidence>
<dbReference type="PANTHER" id="PTHR13132">
    <property type="entry name" value="ALPHA- 1,6 -FUCOSYLTRANSFERASE"/>
    <property type="match status" value="1"/>
</dbReference>
<dbReference type="AlphaFoldDB" id="I0YI84"/>
<evidence type="ECO:0000256" key="2">
    <source>
        <dbReference type="SAM" id="SignalP"/>
    </source>
</evidence>
<dbReference type="RefSeq" id="XP_005642647.1">
    <property type="nucleotide sequence ID" value="XM_005642590.1"/>
</dbReference>